<dbReference type="PANTHER" id="PTHR12320:SF1">
    <property type="entry name" value="PROTEIN PHOSPHATASE PTC7 HOMOLOG"/>
    <property type="match status" value="1"/>
</dbReference>
<dbReference type="InterPro" id="IPR001932">
    <property type="entry name" value="PPM-type_phosphatase-like_dom"/>
</dbReference>
<evidence type="ECO:0000313" key="4">
    <source>
        <dbReference type="Proteomes" id="UP000823399"/>
    </source>
</evidence>
<reference evidence="3" key="1">
    <citation type="journal article" date="2020" name="New Phytol.">
        <title>Comparative genomics reveals dynamic genome evolution in host specialist ectomycorrhizal fungi.</title>
        <authorList>
            <person name="Lofgren L.A."/>
            <person name="Nguyen N.H."/>
            <person name="Vilgalys R."/>
            <person name="Ruytinx J."/>
            <person name="Liao H.L."/>
            <person name="Branco S."/>
            <person name="Kuo A."/>
            <person name="LaButti K."/>
            <person name="Lipzen A."/>
            <person name="Andreopoulos W."/>
            <person name="Pangilinan J."/>
            <person name="Riley R."/>
            <person name="Hundley H."/>
            <person name="Na H."/>
            <person name="Barry K."/>
            <person name="Grigoriev I.V."/>
            <person name="Stajich J.E."/>
            <person name="Kennedy P.G."/>
        </authorList>
    </citation>
    <scope>NUCLEOTIDE SEQUENCE</scope>
    <source>
        <strain evidence="3">FC423</strain>
    </source>
</reference>
<keyword evidence="4" id="KW-1185">Reference proteome</keyword>
<dbReference type="GO" id="GO:0046872">
    <property type="term" value="F:metal ion binding"/>
    <property type="evidence" value="ECO:0007669"/>
    <property type="project" value="UniProtKB-UniRule"/>
</dbReference>
<dbReference type="InterPro" id="IPR039123">
    <property type="entry name" value="PPTC7"/>
</dbReference>
<accession>A0A9P7FB07</accession>
<dbReference type="SUPFAM" id="SSF81606">
    <property type="entry name" value="PP2C-like"/>
    <property type="match status" value="1"/>
</dbReference>
<keyword evidence="1" id="KW-0460">Magnesium</keyword>
<organism evidence="3 4">
    <name type="scientific">Suillus discolor</name>
    <dbReference type="NCBI Taxonomy" id="1912936"/>
    <lineage>
        <taxon>Eukaryota</taxon>
        <taxon>Fungi</taxon>
        <taxon>Dikarya</taxon>
        <taxon>Basidiomycota</taxon>
        <taxon>Agaricomycotina</taxon>
        <taxon>Agaricomycetes</taxon>
        <taxon>Agaricomycetidae</taxon>
        <taxon>Boletales</taxon>
        <taxon>Suillineae</taxon>
        <taxon>Suillaceae</taxon>
        <taxon>Suillus</taxon>
    </lineage>
</organism>
<proteinExistence type="inferred from homology"/>
<comment type="catalytic activity">
    <reaction evidence="1">
        <text>O-phospho-L-threonyl-[protein] + H2O = L-threonyl-[protein] + phosphate</text>
        <dbReference type="Rhea" id="RHEA:47004"/>
        <dbReference type="Rhea" id="RHEA-COMP:11060"/>
        <dbReference type="Rhea" id="RHEA-COMP:11605"/>
        <dbReference type="ChEBI" id="CHEBI:15377"/>
        <dbReference type="ChEBI" id="CHEBI:30013"/>
        <dbReference type="ChEBI" id="CHEBI:43474"/>
        <dbReference type="ChEBI" id="CHEBI:61977"/>
        <dbReference type="EC" id="3.1.3.16"/>
    </reaction>
</comment>
<comment type="catalytic activity">
    <reaction evidence="1">
        <text>O-phospho-L-seryl-[protein] + H2O = L-seryl-[protein] + phosphate</text>
        <dbReference type="Rhea" id="RHEA:20629"/>
        <dbReference type="Rhea" id="RHEA-COMP:9863"/>
        <dbReference type="Rhea" id="RHEA-COMP:11604"/>
        <dbReference type="ChEBI" id="CHEBI:15377"/>
        <dbReference type="ChEBI" id="CHEBI:29999"/>
        <dbReference type="ChEBI" id="CHEBI:43474"/>
        <dbReference type="ChEBI" id="CHEBI:83421"/>
        <dbReference type="EC" id="3.1.3.16"/>
    </reaction>
</comment>
<dbReference type="RefSeq" id="XP_041294751.1">
    <property type="nucleotide sequence ID" value="XM_041436686.1"/>
</dbReference>
<name>A0A9P7FB07_9AGAM</name>
<dbReference type="PROSITE" id="PS51746">
    <property type="entry name" value="PPM_2"/>
    <property type="match status" value="1"/>
</dbReference>
<sequence length="396" mass="43889">MCQRVVNGGHVFSKSKCGLLLPNLLFPFTMTLGLWSSPVPRLLTHKGICLSASVSQRANRPITRTYSSASPASPLSRPYQFHFGASWAAKPPEKSRIHVPFPPDSTVGRWRDKMLGKWKNATSGDAGEDFFFVTEMQNSSGVSFGVADGVGGWVDSGVDPSLFAQTLMYHAHRYSQHGWAGEPEIDPTQEYEERERVEGWELTPYKCLECAYHGVLRERLVNAGSSTACLISLNASSGVLRAANLGDSGFLIIRSSSVIYRQPPQTHFFNCPYQLTKFPPDMVPSSHFADRPNRAAQYETKLRDGDIIIAFTDGLSDNVFTPDIVAICSLVARSGGSEDVQAQMMANRIIEYAQVCMRERKKMTPFSREALREGLYYRGGKIDDVMVVTAIVREAV</sequence>
<dbReference type="Gene3D" id="3.60.40.10">
    <property type="entry name" value="PPM-type phosphatase domain"/>
    <property type="match status" value="1"/>
</dbReference>
<evidence type="ECO:0000259" key="2">
    <source>
        <dbReference type="PROSITE" id="PS51746"/>
    </source>
</evidence>
<dbReference type="InterPro" id="IPR036457">
    <property type="entry name" value="PPM-type-like_dom_sf"/>
</dbReference>
<feature type="domain" description="PPM-type phosphatase" evidence="2">
    <location>
        <begin position="106"/>
        <end position="392"/>
    </location>
</feature>
<keyword evidence="1" id="KW-0378">Hydrolase</keyword>
<keyword evidence="1" id="KW-0464">Manganese</keyword>
<dbReference type="PANTHER" id="PTHR12320">
    <property type="entry name" value="PROTEIN PHOSPHATASE 2C"/>
    <property type="match status" value="1"/>
</dbReference>
<dbReference type="Proteomes" id="UP000823399">
    <property type="component" value="Unassembled WGS sequence"/>
</dbReference>
<dbReference type="EMBL" id="JABBWM010000017">
    <property type="protein sequence ID" value="KAG2111532.1"/>
    <property type="molecule type" value="Genomic_DNA"/>
</dbReference>
<gene>
    <name evidence="3" type="ORF">F5147DRAFT_685632</name>
</gene>
<comment type="similarity">
    <text evidence="1">Belongs to the PP2C family.</text>
</comment>
<dbReference type="GO" id="GO:0004722">
    <property type="term" value="F:protein serine/threonine phosphatase activity"/>
    <property type="evidence" value="ECO:0007669"/>
    <property type="project" value="UniProtKB-EC"/>
</dbReference>
<dbReference type="OrthoDB" id="60843at2759"/>
<protein>
    <recommendedName>
        <fullName evidence="1">Protein phosphatase</fullName>
        <ecNumber evidence="1">3.1.3.16</ecNumber>
    </recommendedName>
</protein>
<comment type="caution">
    <text evidence="3">The sequence shown here is derived from an EMBL/GenBank/DDBJ whole genome shotgun (WGS) entry which is preliminary data.</text>
</comment>
<keyword evidence="1" id="KW-0479">Metal-binding</keyword>
<evidence type="ECO:0000313" key="3">
    <source>
        <dbReference type="EMBL" id="KAG2111532.1"/>
    </source>
</evidence>
<evidence type="ECO:0000256" key="1">
    <source>
        <dbReference type="RuleBase" id="RU366020"/>
    </source>
</evidence>
<comment type="cofactor">
    <cofactor evidence="1">
        <name>Mg(2+)</name>
        <dbReference type="ChEBI" id="CHEBI:18420"/>
    </cofactor>
</comment>
<comment type="cofactor">
    <cofactor evidence="1">
        <name>Mn(2+)</name>
        <dbReference type="ChEBI" id="CHEBI:29035"/>
    </cofactor>
</comment>
<dbReference type="EC" id="3.1.3.16" evidence="1"/>
<dbReference type="GeneID" id="64698945"/>
<dbReference type="SMART" id="SM00332">
    <property type="entry name" value="PP2Cc"/>
    <property type="match status" value="1"/>
</dbReference>
<keyword evidence="1" id="KW-0904">Protein phosphatase</keyword>
<dbReference type="AlphaFoldDB" id="A0A9P7FB07"/>